<comment type="similarity">
    <text evidence="10">Belongs to the ARTD/PARP family.</text>
</comment>
<sequence>MTLLPRARLTPQIFLSGDPLASSPSPEWMAIAGQPFSIVGKWQMLFFWRPSDAAWTPQREPAIGQDGQRGVPRPLLLLHRQGMVTLRVRPPPPRRAMATGARPFHLHPLRHRPCLSKQDLCLRAAHMVANSGDLLLVVLYWECRRRSVHMVELEKKRRHWLELELTESKKEKIVKATKKGAAVLDQYIPDHIKTAYHVLQVFLLQGDEIYDATMNQTNVGENNNKFYIIQALESDAGGSFMVYSRWGRVGTRGKGKLQGPFSRGQAIDEFEGKFHDKTDIHWSYRKGSYSYANKYTWLEMDYGEADKETNKKTSSITNQLKETRLETRTASFISLICDISMMKQQMVEIGYNADKLPLGKLSKSIILKGYDVLKRISHVISRAEKGQLEQLTGEFYSVIPHDFGFKKMSEFIIDTPQKLKAKLEMVEALSEIEIAIKLLEDDSSDQDDPLYARYKQLCCDFTPLEVDSEEYSMVSRLGEMERFQKFASVGNRMLLWHGSRLTNWAGILSQGLRIAPPEAPITGFMFGKGVYFADMFSKSANYCYASEACKSGVLLLCEVALGEMNELLNGDYGANNLPNGKLSTKGVGQTAPNIAESKITDDGMVIPLGKPDKEPLRRGSLLYNEYIVYNVDQIRMRYILNVNFNFK</sequence>
<dbReference type="FunFam" id="1.20.142.10:FF:000005">
    <property type="entry name" value="Poly [ADP-ribose] polymerase"/>
    <property type="match status" value="1"/>
</dbReference>
<keyword evidence="6" id="KW-0548">Nucleotidyltransferase</keyword>
<feature type="domain" description="PARP catalytic" evidence="14">
    <location>
        <begin position="448"/>
        <end position="647"/>
    </location>
</feature>
<dbReference type="InterPro" id="IPR004102">
    <property type="entry name" value="Poly(ADP-ribose)pol_reg_dom"/>
</dbReference>
<accession>A0A0E0JI86</accession>
<dbReference type="eggNOG" id="KOG1037">
    <property type="taxonomic scope" value="Eukaryota"/>
</dbReference>
<dbReference type="InterPro" id="IPR036616">
    <property type="entry name" value="Poly(ADP-ribose)pol_reg_dom_sf"/>
</dbReference>
<comment type="catalytic activity">
    <reaction evidence="1">
        <text>L-aspartyl-[protein] + NAD(+) = 4-O-(ADP-D-ribosyl)-L-aspartyl-[protein] + nicotinamide</text>
        <dbReference type="Rhea" id="RHEA:54424"/>
        <dbReference type="Rhea" id="RHEA-COMP:9867"/>
        <dbReference type="Rhea" id="RHEA-COMP:13832"/>
        <dbReference type="ChEBI" id="CHEBI:17154"/>
        <dbReference type="ChEBI" id="CHEBI:29961"/>
        <dbReference type="ChEBI" id="CHEBI:57540"/>
        <dbReference type="ChEBI" id="CHEBI:138102"/>
    </reaction>
</comment>
<keyword evidence="8 13" id="KW-0520">NAD</keyword>
<proteinExistence type="inferred from homology"/>
<comment type="catalytic activity">
    <reaction evidence="12">
        <text>NAD(+) + (ADP-D-ribosyl)n-acceptor = nicotinamide + (ADP-D-ribosyl)n+1-acceptor + H(+).</text>
        <dbReference type="EC" id="2.4.2.30"/>
    </reaction>
</comment>
<dbReference type="InterPro" id="IPR050800">
    <property type="entry name" value="ARTD/PARP"/>
</dbReference>
<evidence type="ECO:0000256" key="4">
    <source>
        <dbReference type="ARBA" id="ARBA00022676"/>
    </source>
</evidence>
<dbReference type="Pfam" id="PF05406">
    <property type="entry name" value="WGR"/>
    <property type="match status" value="1"/>
</dbReference>
<dbReference type="HOGENOM" id="CLU_004841_2_2_1"/>
<evidence type="ECO:0000256" key="5">
    <source>
        <dbReference type="ARBA" id="ARBA00022679"/>
    </source>
</evidence>
<dbReference type="GO" id="GO:0006302">
    <property type="term" value="P:double-strand break repair"/>
    <property type="evidence" value="ECO:0007669"/>
    <property type="project" value="TreeGrafter"/>
</dbReference>
<dbReference type="FunFam" id="3.90.228.10:FF:000002">
    <property type="entry name" value="Poly [ADP-ribose] polymerase"/>
    <property type="match status" value="1"/>
</dbReference>
<keyword evidence="5 13" id="KW-0808">Transferase</keyword>
<dbReference type="Proteomes" id="UP000026962">
    <property type="component" value="Chromosome 1"/>
</dbReference>
<reference evidence="17" key="2">
    <citation type="submission" date="2018-05" db="EMBL/GenBank/DDBJ databases">
        <title>OpunRS2 (Oryza punctata Reference Sequence Version 2).</title>
        <authorList>
            <person name="Zhang J."/>
            <person name="Kudrna D."/>
            <person name="Lee S."/>
            <person name="Talag J."/>
            <person name="Welchert J."/>
            <person name="Wing R.A."/>
        </authorList>
    </citation>
    <scope>NUCLEOTIDE SEQUENCE [LARGE SCALE GENOMIC DNA]</scope>
</reference>
<dbReference type="PANTHER" id="PTHR10459:SF60">
    <property type="entry name" value="POLY [ADP-RIBOSE] POLYMERASE 2"/>
    <property type="match status" value="1"/>
</dbReference>
<feature type="domain" description="PARP alpha-helical" evidence="15">
    <location>
        <begin position="322"/>
        <end position="440"/>
    </location>
</feature>
<dbReference type="EC" id="2.4.2.-" evidence="13"/>
<dbReference type="GO" id="GO:0005730">
    <property type="term" value="C:nucleolus"/>
    <property type="evidence" value="ECO:0007669"/>
    <property type="project" value="TreeGrafter"/>
</dbReference>
<keyword evidence="9" id="KW-0539">Nucleus</keyword>
<evidence type="ECO:0000256" key="7">
    <source>
        <dbReference type="ARBA" id="ARBA00022765"/>
    </source>
</evidence>
<evidence type="ECO:0000256" key="10">
    <source>
        <dbReference type="ARBA" id="ARBA00024347"/>
    </source>
</evidence>
<keyword evidence="4 13" id="KW-0328">Glycosyltransferase</keyword>
<dbReference type="PANTHER" id="PTHR10459">
    <property type="entry name" value="DNA LIGASE"/>
    <property type="match status" value="1"/>
</dbReference>
<feature type="domain" description="WGR" evidence="16">
    <location>
        <begin position="195"/>
        <end position="295"/>
    </location>
</feature>
<dbReference type="GO" id="GO:0003950">
    <property type="term" value="F:NAD+ poly-ADP-ribosyltransferase activity"/>
    <property type="evidence" value="ECO:0007669"/>
    <property type="project" value="UniProtKB-UniRule"/>
</dbReference>
<dbReference type="Gene3D" id="3.90.228.10">
    <property type="match status" value="1"/>
</dbReference>
<evidence type="ECO:0000313" key="17">
    <source>
        <dbReference type="EnsemblPlants" id="OPUNC01G14530.1"/>
    </source>
</evidence>
<keyword evidence="18" id="KW-1185">Reference proteome</keyword>
<dbReference type="Gene3D" id="1.20.142.10">
    <property type="entry name" value="Poly(ADP-ribose) polymerase, regulatory domain"/>
    <property type="match status" value="1"/>
</dbReference>
<dbReference type="AlphaFoldDB" id="A0A0E0JI86"/>
<dbReference type="CDD" id="cd08002">
    <property type="entry name" value="WGR_PARP3_like"/>
    <property type="match status" value="1"/>
</dbReference>
<comment type="function">
    <text evidence="11">Involved in the base excision repair (BER) pathway, by catalyzing the poly(ADP-ribosyl)ation of a limited number of acceptor proteins involved in chromatin architecture and in DNA metabolism. This modification follows DNA damages and appears as an obligatory step in a detection/signaling pathway leading to the reparation of DNA strand breaks.</text>
</comment>
<organism evidence="17">
    <name type="scientific">Oryza punctata</name>
    <name type="common">Red rice</name>
    <dbReference type="NCBI Taxonomy" id="4537"/>
    <lineage>
        <taxon>Eukaryota</taxon>
        <taxon>Viridiplantae</taxon>
        <taxon>Streptophyta</taxon>
        <taxon>Embryophyta</taxon>
        <taxon>Tracheophyta</taxon>
        <taxon>Spermatophyta</taxon>
        <taxon>Magnoliopsida</taxon>
        <taxon>Liliopsida</taxon>
        <taxon>Poales</taxon>
        <taxon>Poaceae</taxon>
        <taxon>BOP clade</taxon>
        <taxon>Oryzoideae</taxon>
        <taxon>Oryzeae</taxon>
        <taxon>Oryzinae</taxon>
        <taxon>Oryza</taxon>
    </lineage>
</organism>
<dbReference type="Pfam" id="PF02877">
    <property type="entry name" value="PARP_reg"/>
    <property type="match status" value="1"/>
</dbReference>
<keyword evidence="7" id="KW-0013">ADP-ribosylation</keyword>
<comment type="subcellular location">
    <subcellularLocation>
        <location evidence="3">Nucleus</location>
    </subcellularLocation>
</comment>
<evidence type="ECO:0000256" key="12">
    <source>
        <dbReference type="ARBA" id="ARBA00033987"/>
    </source>
</evidence>
<dbReference type="SUPFAM" id="SSF56399">
    <property type="entry name" value="ADP-ribosylation"/>
    <property type="match status" value="1"/>
</dbReference>
<evidence type="ECO:0000259" key="16">
    <source>
        <dbReference type="PROSITE" id="PS51977"/>
    </source>
</evidence>
<dbReference type="Pfam" id="PF00644">
    <property type="entry name" value="PARP"/>
    <property type="match status" value="1"/>
</dbReference>
<dbReference type="OMA" id="IPHNNGY"/>
<dbReference type="InterPro" id="IPR012317">
    <property type="entry name" value="Poly(ADP-ribose)pol_cat_dom"/>
</dbReference>
<evidence type="ECO:0000259" key="15">
    <source>
        <dbReference type="PROSITE" id="PS51060"/>
    </source>
</evidence>
<evidence type="ECO:0000256" key="6">
    <source>
        <dbReference type="ARBA" id="ARBA00022695"/>
    </source>
</evidence>
<evidence type="ECO:0000256" key="11">
    <source>
        <dbReference type="ARBA" id="ARBA00024945"/>
    </source>
</evidence>
<dbReference type="PROSITE" id="PS51977">
    <property type="entry name" value="WGR"/>
    <property type="match status" value="1"/>
</dbReference>
<dbReference type="EnsemblPlants" id="OPUNC01G14530.1">
    <property type="protein sequence ID" value="OPUNC01G14530.1"/>
    <property type="gene ID" value="OPUNC01G14530"/>
</dbReference>
<dbReference type="InterPro" id="IPR036930">
    <property type="entry name" value="WGR_dom_sf"/>
</dbReference>
<dbReference type="SUPFAM" id="SSF142921">
    <property type="entry name" value="WGR domain-like"/>
    <property type="match status" value="1"/>
</dbReference>
<name>A0A0E0JI86_ORYPU</name>
<evidence type="ECO:0000256" key="2">
    <source>
        <dbReference type="ARBA" id="ARBA00000459"/>
    </source>
</evidence>
<evidence type="ECO:0000256" key="1">
    <source>
        <dbReference type="ARBA" id="ARBA00000438"/>
    </source>
</evidence>
<dbReference type="GO" id="GO:0016779">
    <property type="term" value="F:nucleotidyltransferase activity"/>
    <property type="evidence" value="ECO:0007669"/>
    <property type="project" value="UniProtKB-KW"/>
</dbReference>
<dbReference type="Gramene" id="OPUNC01G14530.1">
    <property type="protein sequence ID" value="OPUNC01G14530.1"/>
    <property type="gene ID" value="OPUNC01G14530"/>
</dbReference>
<dbReference type="CDD" id="cd01437">
    <property type="entry name" value="parp_like"/>
    <property type="match status" value="1"/>
</dbReference>
<evidence type="ECO:0000256" key="9">
    <source>
        <dbReference type="ARBA" id="ARBA00023242"/>
    </source>
</evidence>
<dbReference type="SMART" id="SM00773">
    <property type="entry name" value="WGR"/>
    <property type="match status" value="1"/>
</dbReference>
<dbReference type="PROSITE" id="PS51059">
    <property type="entry name" value="PARP_CATALYTIC"/>
    <property type="match status" value="1"/>
</dbReference>
<dbReference type="GO" id="GO:0070212">
    <property type="term" value="P:protein poly-ADP-ribosylation"/>
    <property type="evidence" value="ECO:0007669"/>
    <property type="project" value="TreeGrafter"/>
</dbReference>
<evidence type="ECO:0000259" key="14">
    <source>
        <dbReference type="PROSITE" id="PS51059"/>
    </source>
</evidence>
<dbReference type="GO" id="GO:0140807">
    <property type="term" value="F:NAD+-protein-glutamate ADP-ribosyltransferase activity"/>
    <property type="evidence" value="ECO:0007669"/>
    <property type="project" value="RHEA"/>
</dbReference>
<evidence type="ECO:0000256" key="8">
    <source>
        <dbReference type="ARBA" id="ARBA00023027"/>
    </source>
</evidence>
<dbReference type="SUPFAM" id="SSF47587">
    <property type="entry name" value="Domain of poly(ADP-ribose) polymerase"/>
    <property type="match status" value="1"/>
</dbReference>
<evidence type="ECO:0000256" key="13">
    <source>
        <dbReference type="RuleBase" id="RU362114"/>
    </source>
</evidence>
<comment type="catalytic activity">
    <reaction evidence="2">
        <text>L-glutamyl-[protein] + NAD(+) = 5-O-(ADP-D-ribosyl)-L-glutamyl-[protein] + nicotinamide</text>
        <dbReference type="Rhea" id="RHEA:58224"/>
        <dbReference type="Rhea" id="RHEA-COMP:10208"/>
        <dbReference type="Rhea" id="RHEA-COMP:15089"/>
        <dbReference type="ChEBI" id="CHEBI:17154"/>
        <dbReference type="ChEBI" id="CHEBI:29973"/>
        <dbReference type="ChEBI" id="CHEBI:57540"/>
        <dbReference type="ChEBI" id="CHEBI:142540"/>
    </reaction>
</comment>
<dbReference type="InterPro" id="IPR008893">
    <property type="entry name" value="WGR_domain"/>
</dbReference>
<evidence type="ECO:0000313" key="18">
    <source>
        <dbReference type="Proteomes" id="UP000026962"/>
    </source>
</evidence>
<protein>
    <recommendedName>
        <fullName evidence="13">Poly [ADP-ribose] polymerase</fullName>
        <shortName evidence="13">PARP</shortName>
        <ecNumber evidence="13">2.4.2.-</ecNumber>
    </recommendedName>
</protein>
<dbReference type="PROSITE" id="PS51060">
    <property type="entry name" value="PARP_ALPHA_HD"/>
    <property type="match status" value="1"/>
</dbReference>
<dbReference type="GO" id="GO:0140806">
    <property type="term" value="F:NAD+-protein-aspartate ADP-ribosyltransferase activity"/>
    <property type="evidence" value="ECO:0007669"/>
    <property type="project" value="RHEA"/>
</dbReference>
<evidence type="ECO:0000256" key="3">
    <source>
        <dbReference type="ARBA" id="ARBA00004123"/>
    </source>
</evidence>
<dbReference type="STRING" id="4537.A0A0E0JI86"/>
<reference evidence="17" key="1">
    <citation type="submission" date="2015-04" db="UniProtKB">
        <authorList>
            <consortium name="EnsemblPlants"/>
        </authorList>
    </citation>
    <scope>IDENTIFICATION</scope>
</reference>